<feature type="signal peptide" evidence="2">
    <location>
        <begin position="1"/>
        <end position="30"/>
    </location>
</feature>
<dbReference type="EMBL" id="LT934425">
    <property type="protein sequence ID" value="SOH04294.1"/>
    <property type="molecule type" value="Genomic_DNA"/>
</dbReference>
<keyword evidence="6" id="KW-1185">Reference proteome</keyword>
<proteinExistence type="predicted"/>
<feature type="chain" id="PRO_5015097142" evidence="2">
    <location>
        <begin position="31"/>
        <end position="486"/>
    </location>
</feature>
<dbReference type="SUPFAM" id="SSF56935">
    <property type="entry name" value="Porins"/>
    <property type="match status" value="1"/>
</dbReference>
<evidence type="ECO:0000313" key="5">
    <source>
        <dbReference type="EMBL" id="SOH04294.1"/>
    </source>
</evidence>
<reference evidence="3" key="1">
    <citation type="journal article" date="2006" name="Nature">
        <title>Deciphering the evolution and metabolism of an anammox bacterium from a community genome.</title>
        <authorList>
            <person name="Strous M."/>
            <person name="Pelletier E."/>
            <person name="Mangenot S."/>
            <person name="Rattei T."/>
            <person name="Lehner A."/>
            <person name="Taylor M.W."/>
            <person name="Horn M."/>
            <person name="Daims H."/>
            <person name="Bartol-Mavel D."/>
            <person name="Wincker P."/>
            <person name="Barbe V."/>
            <person name="Fonknechten N."/>
            <person name="Vallenet D."/>
            <person name="Segurens B."/>
            <person name="Schenowitz-Truong C."/>
            <person name="Medigue C."/>
            <person name="Collingro A."/>
            <person name="Snel B."/>
            <person name="Dutilh B.E."/>
            <person name="OpDenCamp H.J.M."/>
            <person name="vanDerDrift C."/>
            <person name="Cirpus I."/>
            <person name="vanDePas-Schoonen K.T."/>
            <person name="Harhangi H.R."/>
            <person name="vanNiftrik L."/>
            <person name="Schmid M."/>
            <person name="Keltjens J."/>
            <person name="vanDeVossenberg J."/>
            <person name="Kartal B."/>
            <person name="Meier H."/>
            <person name="Frishman D."/>
            <person name="Huynen M.A."/>
            <person name="Mewes H."/>
            <person name="Weissenbach J."/>
            <person name="Jetten M.S.M."/>
            <person name="Wagner M."/>
            <person name="LePaslier D."/>
        </authorList>
    </citation>
    <scope>NUCLEOTIDE SEQUENCE</scope>
</reference>
<reference evidence="6" key="3">
    <citation type="submission" date="2017-10" db="EMBL/GenBank/DDBJ databases">
        <authorList>
            <person name="Frank J."/>
        </authorList>
    </citation>
    <scope>NUCLEOTIDE SEQUENCE [LARGE SCALE GENOMIC DNA]</scope>
</reference>
<reference evidence="4 7" key="5">
    <citation type="submission" date="2020-02" db="EMBL/GenBank/DDBJ databases">
        <title>Newly sequenced genome of strain CSTR1 showed variability in Candidatus Kuenenia stuttgartiensis genomes.</title>
        <authorList>
            <person name="Ding C."/>
            <person name="Adrian L."/>
        </authorList>
    </citation>
    <scope>NUCLEOTIDE SEQUENCE [LARGE SCALE GENOMIC DNA]</scope>
    <source>
        <strain evidence="4 7">CSTR1</strain>
    </source>
</reference>
<gene>
    <name evidence="4" type="ORF">KsCSTR_04420</name>
    <name evidence="5" type="ORF">KSMBR1_1795</name>
    <name evidence="3" type="ORF">kustd2054</name>
</gene>
<dbReference type="Proteomes" id="UP000501926">
    <property type="component" value="Chromosome"/>
</dbReference>
<dbReference type="Gene3D" id="2.40.160.10">
    <property type="entry name" value="Porin"/>
    <property type="match status" value="1"/>
</dbReference>
<reference evidence="3" key="2">
    <citation type="submission" date="2006-01" db="EMBL/GenBank/DDBJ databases">
        <authorList>
            <person name="Genoscope"/>
        </authorList>
    </citation>
    <scope>NUCLEOTIDE SEQUENCE</scope>
</reference>
<feature type="coiled-coil region" evidence="1">
    <location>
        <begin position="28"/>
        <end position="83"/>
    </location>
</feature>
<dbReference type="EMBL" id="CT573072">
    <property type="protein sequence ID" value="CAJ72799.1"/>
    <property type="molecule type" value="Genomic_DNA"/>
</dbReference>
<dbReference type="RefSeq" id="WP_230405721.1">
    <property type="nucleotide sequence ID" value="NZ_CP049055.1"/>
</dbReference>
<sequence length="486" mass="55998">MFGRKFKRVLWRLLIVCSVLVVNTMRPCMAYGDELEELKGQLKQMEEAFSIQQKMLKQMEIIALSQQEQIKELKSRVESISEKPVVIATEEIKDEVKHEVENYLSSDEVREKLGIGLPDIPLLERSRTEADICDIFYTPDDSSYALSIRSHSGDYSLNIGGRLQMRYQYNDKDGDFGGVDTQNIDVRRARIYMGGNIYSKTINYYWAIDADSFDVQLRDFYLYWTPYKELNAKIGYFKVPFNREMVVSSQRLLFQDRAIASDAFGQYRDYGLDIYGRPFDGHIEYHAAVFQGAGDNPSKRITGKDENLDNEIMSVLSLRYNPFGKFNYYDGTDIGYSKTLKATFGSSVAFNGKKRDVKRDDTDIIVGVIDFGLRYKGIAWDSEYYMMTENPESDGGGDSVGSDGFFTQAGYFVIPKKLEIAARYSMVDPDDDVSNDIQREYTAGINYYFRGHRSKIQADFGTFITEQGDEQDKRENKYRLQYEIAF</sequence>
<dbReference type="AlphaFoldDB" id="Q1Q0D7"/>
<evidence type="ECO:0000256" key="2">
    <source>
        <dbReference type="SAM" id="SignalP"/>
    </source>
</evidence>
<accession>Q1Q0D7</accession>
<keyword evidence="2" id="KW-0732">Signal</keyword>
<evidence type="ECO:0000313" key="4">
    <source>
        <dbReference type="EMBL" id="QII09821.1"/>
    </source>
</evidence>
<evidence type="ECO:0000313" key="3">
    <source>
        <dbReference type="EMBL" id="CAJ72799.1"/>
    </source>
</evidence>
<evidence type="ECO:0000256" key="1">
    <source>
        <dbReference type="SAM" id="Coils"/>
    </source>
</evidence>
<evidence type="ECO:0000313" key="7">
    <source>
        <dbReference type="Proteomes" id="UP000501926"/>
    </source>
</evidence>
<reference evidence="5" key="4">
    <citation type="submission" date="2017-10" db="EMBL/GenBank/DDBJ databases">
        <authorList>
            <person name="Banno H."/>
            <person name="Chua N.-H."/>
        </authorList>
    </citation>
    <scope>NUCLEOTIDE SEQUENCE [LARGE SCALE GENOMIC DNA]</scope>
    <source>
        <strain evidence="5">Kuenenia_mbr1_ru-nijmegen</strain>
    </source>
</reference>
<name>Q1Q0D7_KUEST</name>
<dbReference type="Proteomes" id="UP000221734">
    <property type="component" value="Chromosome Kuenenia_stuttgartiensis_MBR1"/>
</dbReference>
<organism evidence="3">
    <name type="scientific">Kuenenia stuttgartiensis</name>
    <dbReference type="NCBI Taxonomy" id="174633"/>
    <lineage>
        <taxon>Bacteria</taxon>
        <taxon>Pseudomonadati</taxon>
        <taxon>Planctomycetota</taxon>
        <taxon>Candidatus Brocadiia</taxon>
        <taxon>Candidatus Brocadiales</taxon>
        <taxon>Candidatus Brocadiaceae</taxon>
        <taxon>Candidatus Kuenenia</taxon>
    </lineage>
</organism>
<keyword evidence="1" id="KW-0175">Coiled coil</keyword>
<dbReference type="EMBL" id="CP049055">
    <property type="protein sequence ID" value="QII09821.1"/>
    <property type="molecule type" value="Genomic_DNA"/>
</dbReference>
<dbReference type="KEGG" id="kst:KSMBR1_1795"/>
<dbReference type="InterPro" id="IPR023614">
    <property type="entry name" value="Porin_dom_sf"/>
</dbReference>
<protein>
    <submittedName>
        <fullName evidence="4">Phosphate-selective porin O and P</fullName>
    </submittedName>
</protein>
<evidence type="ECO:0000313" key="6">
    <source>
        <dbReference type="Proteomes" id="UP000221734"/>
    </source>
</evidence>
<dbReference type="InterPro" id="IPR010870">
    <property type="entry name" value="Porin_O/P"/>
</dbReference>
<dbReference type="Pfam" id="PF07396">
    <property type="entry name" value="Porin_O_P"/>
    <property type="match status" value="1"/>
</dbReference>